<protein>
    <submittedName>
        <fullName evidence="2">Uncharacterized protein</fullName>
    </submittedName>
</protein>
<dbReference type="EMBL" id="ABIL02000006">
    <property type="protein sequence ID" value="EDS71883.1"/>
    <property type="molecule type" value="Genomic_DNA"/>
</dbReference>
<sequence length="286" mass="33513">MGNWIKEHKFKILLIIVLIILVIGLFISIIGLLVLPKFIYFTNSDITADYVGYYGMIITSVISTIVTVVIFYYTLTENRKQIEKERKFTEELAKEERKLSVKPYLSSSFKEIVFNKMDSRILSYNKEDEKYLQSDIKKIELEQNNYDHVVWLYDKEKVLEQKDYTGTFPVTETLSMAIRNKSDFFSLKNKNNFYIYTIKNVGANNAINIRLTINGINTLPPFHLSENEIKKVLFVSPKTNKFIDIRLLFENVLGTTYYEQKQLINLNEHKSINLALLSKPEEIKNE</sequence>
<keyword evidence="1" id="KW-0472">Membrane</keyword>
<dbReference type="HOGENOM" id="CLU_971973_0_0_9"/>
<comment type="caution">
    <text evidence="2">The sequence shown here is derived from an EMBL/GenBank/DDBJ whole genome shotgun (WGS) entry which is preliminary data.</text>
</comment>
<keyword evidence="1" id="KW-0812">Transmembrane</keyword>
<reference evidence="2" key="2">
    <citation type="submission" date="2013-08" db="EMBL/GenBank/DDBJ databases">
        <title>Draft genome sequence of Anaerofustis stercorihominis (DSM 17244).</title>
        <authorList>
            <person name="Sudarsanam P."/>
            <person name="Ley R."/>
            <person name="Guruge J."/>
            <person name="Turnbaugh P.J."/>
            <person name="Mahowald M."/>
            <person name="Liep D."/>
            <person name="Gordon J."/>
        </authorList>
    </citation>
    <scope>NUCLEOTIDE SEQUENCE</scope>
    <source>
        <strain evidence="2">DSM 17244</strain>
    </source>
</reference>
<dbReference type="GeneID" id="98000662"/>
<proteinExistence type="predicted"/>
<organism evidence="2 3">
    <name type="scientific">Anaerofustis stercorihominis DSM 17244</name>
    <dbReference type="NCBI Taxonomy" id="445971"/>
    <lineage>
        <taxon>Bacteria</taxon>
        <taxon>Bacillati</taxon>
        <taxon>Bacillota</taxon>
        <taxon>Clostridia</taxon>
        <taxon>Eubacteriales</taxon>
        <taxon>Eubacteriaceae</taxon>
        <taxon>Anaerofustis</taxon>
    </lineage>
</organism>
<dbReference type="AlphaFoldDB" id="B1CC86"/>
<dbReference type="Proteomes" id="UP000005178">
    <property type="component" value="Unassembled WGS sequence"/>
</dbReference>
<dbReference type="RefSeq" id="WP_007050353.1">
    <property type="nucleotide sequence ID" value="NZ_DS560019.1"/>
</dbReference>
<feature type="transmembrane region" description="Helical" evidence="1">
    <location>
        <begin position="51"/>
        <end position="75"/>
    </location>
</feature>
<name>B1CC86_9FIRM</name>
<keyword evidence="3" id="KW-1185">Reference proteome</keyword>
<evidence type="ECO:0000313" key="3">
    <source>
        <dbReference type="Proteomes" id="UP000005178"/>
    </source>
</evidence>
<gene>
    <name evidence="2" type="ORF">ANASTE_01586</name>
</gene>
<evidence type="ECO:0000313" key="2">
    <source>
        <dbReference type="EMBL" id="EDS71883.1"/>
    </source>
</evidence>
<accession>B1CC86</accession>
<reference evidence="2" key="1">
    <citation type="submission" date="2008-01" db="EMBL/GenBank/DDBJ databases">
        <authorList>
            <person name="Fulton L."/>
            <person name="Clifton S."/>
            <person name="Fulton B."/>
            <person name="Xu J."/>
            <person name="Minx P."/>
            <person name="Pepin K.H."/>
            <person name="Johnson M."/>
            <person name="Thiruvilangam P."/>
            <person name="Bhonagiri V."/>
            <person name="Nash W.E."/>
            <person name="Mardis E.R."/>
            <person name="Wilson R.K."/>
        </authorList>
    </citation>
    <scope>NUCLEOTIDE SEQUENCE [LARGE SCALE GENOMIC DNA]</scope>
    <source>
        <strain evidence="2">DSM 17244</strain>
    </source>
</reference>
<dbReference type="STRING" id="445971.ANASTE_01586"/>
<keyword evidence="1" id="KW-1133">Transmembrane helix</keyword>
<feature type="transmembrane region" description="Helical" evidence="1">
    <location>
        <begin position="12"/>
        <end position="39"/>
    </location>
</feature>
<evidence type="ECO:0000256" key="1">
    <source>
        <dbReference type="SAM" id="Phobius"/>
    </source>
</evidence>